<sequence>MANAILEKCDIYFGDALISKESVIEEYLSFFANSLVSKERTVNFALHTGSLCFDAVSIVAVALGCLSYNLSTNDDIISALQIDDMVMYNGQRYRWKGTRVEYGKLCMIIEQDGKGKNGKMTRFLPLEKNQHLIKPYYGESQITDGRGIRKKKTNREDFLAFVFDMDIQEIPTQIDVSVVIVADRTFFGEICKQVRIVYGEGKEVGLLDIIPAAYYTSGGEEYQFGLNPTKAEPVLKVTSKISTARDLILDRNGNKVVGLLVIGGVSMIENGSELTDLLRRKVLRFAYVTSPIKAGMGEHILEMYEGASVFACTKNLLSKSNQMIRNDNPLTAELHRQIMNVIHHTVTAIPVGEGWSWDEYKTIKNALVVIKQSNWHEPTKDDFVVTAHGLLNLLNTAVFRLEIMEKAICNGQINKAVTPPNERIQKLWSIADQAGAMQELCMVVADALENKYRERLNTCPKANVLKEYLDSHKFSKAAIVVPKAYYADLLRMEYPEYFADEAMICVTANRFDSQKKYDAVLCVGELNNKRFDPLQCMSARNIDVLLYECEEKVFTFRRKKIAKYERKLNQRIGATRMEDDPKEDDSSLEMHMEKEMQRFSVLDEYIDALNTFDIHKLVQRSNAGGINAPMSEVKYVGTFVSGEQIFFSRYYSAVVFDNIAENVIEKSPEQLLPGDVLVFVKRDDYTKNIVDVIYERLLRDGRLGQGAIDVYEKSQYWKEALREYKEANDFTYRKVAQNMRAVGSSVQEVTVRQWLIDDSHIVGPRKERTMEHIAIVTQDPYLLADSHGYFEACGVVRHDRRKILELIAKAINDKLSGNIPEKGSVLSVVYDNVDNLSETLELEYITELEKSVNISINLVNTPITEAEVLM</sequence>
<organism evidence="1 2">
    <name type="scientific">Bacteroides xylanisolvens</name>
    <dbReference type="NCBI Taxonomy" id="371601"/>
    <lineage>
        <taxon>Bacteria</taxon>
        <taxon>Pseudomonadati</taxon>
        <taxon>Bacteroidota</taxon>
        <taxon>Bacteroidia</taxon>
        <taxon>Bacteroidales</taxon>
        <taxon>Bacteroidaceae</taxon>
        <taxon>Bacteroides</taxon>
    </lineage>
</organism>
<comment type="caution">
    <text evidence="1">The sequence shown here is derived from an EMBL/GenBank/DDBJ whole genome shotgun (WGS) entry which is preliminary data.</text>
</comment>
<reference evidence="1" key="1">
    <citation type="journal article" date="2021" name="PeerJ">
        <title>Extensive microbial diversity within the chicken gut microbiome revealed by metagenomics and culture.</title>
        <authorList>
            <person name="Gilroy R."/>
            <person name="Ravi A."/>
            <person name="Getino M."/>
            <person name="Pursley I."/>
            <person name="Horton D.L."/>
            <person name="Alikhan N.F."/>
            <person name="Baker D."/>
            <person name="Gharbi K."/>
            <person name="Hall N."/>
            <person name="Watson M."/>
            <person name="Adriaenssens E.M."/>
            <person name="Foster-Nyarko E."/>
            <person name="Jarju S."/>
            <person name="Secka A."/>
            <person name="Antonio M."/>
            <person name="Oren A."/>
            <person name="Chaudhuri R.R."/>
            <person name="La Ragione R."/>
            <person name="Hildebrand F."/>
            <person name="Pallen M.J."/>
        </authorList>
    </citation>
    <scope>NUCLEOTIDE SEQUENCE</scope>
    <source>
        <strain evidence="1">CHK154-13316</strain>
    </source>
</reference>
<accession>A0A921IAN1</accession>
<dbReference type="InterPro" id="IPR049794">
    <property type="entry name" value="DrmE"/>
</dbReference>
<dbReference type="NCBIfam" id="NF038316">
    <property type="entry name" value="DrmE_fam"/>
    <property type="match status" value="1"/>
</dbReference>
<dbReference type="AlphaFoldDB" id="A0A921IAN1"/>
<name>A0A921IAN1_9BACE</name>
<evidence type="ECO:0000313" key="1">
    <source>
        <dbReference type="EMBL" id="HJG14235.1"/>
    </source>
</evidence>
<dbReference type="EMBL" id="DYVL01000221">
    <property type="protein sequence ID" value="HJG14235.1"/>
    <property type="molecule type" value="Genomic_DNA"/>
</dbReference>
<dbReference type="Proteomes" id="UP000747074">
    <property type="component" value="Unassembled WGS sequence"/>
</dbReference>
<reference evidence="1" key="2">
    <citation type="submission" date="2021-09" db="EMBL/GenBank/DDBJ databases">
        <authorList>
            <person name="Gilroy R."/>
        </authorList>
    </citation>
    <scope>NUCLEOTIDE SEQUENCE</scope>
    <source>
        <strain evidence="1">CHK154-13316</strain>
    </source>
</reference>
<evidence type="ECO:0000313" key="2">
    <source>
        <dbReference type="Proteomes" id="UP000747074"/>
    </source>
</evidence>
<gene>
    <name evidence="1" type="ORF">K8V07_20215</name>
</gene>
<protein>
    <submittedName>
        <fullName evidence="1">DrmE family protein</fullName>
    </submittedName>
</protein>
<proteinExistence type="predicted"/>